<protein>
    <recommendedName>
        <fullName evidence="1">MgtC-like C-terminal domain-containing protein</fullName>
    </recommendedName>
</protein>
<name>A0ABV3K281_STRON</name>
<organism evidence="2 3">
    <name type="scientific">Streptomyces orinoci</name>
    <name type="common">Streptoverticillium orinoci</name>
    <dbReference type="NCBI Taxonomy" id="67339"/>
    <lineage>
        <taxon>Bacteria</taxon>
        <taxon>Bacillati</taxon>
        <taxon>Actinomycetota</taxon>
        <taxon>Actinomycetes</taxon>
        <taxon>Kitasatosporales</taxon>
        <taxon>Streptomycetaceae</taxon>
        <taxon>Streptomyces</taxon>
    </lineage>
</organism>
<gene>
    <name evidence="2" type="ORF">AB0L16_19495</name>
</gene>
<comment type="caution">
    <text evidence="2">The sequence shown here is derived from an EMBL/GenBank/DDBJ whole genome shotgun (WGS) entry which is preliminary data.</text>
</comment>
<evidence type="ECO:0000259" key="1">
    <source>
        <dbReference type="Pfam" id="PF21770"/>
    </source>
</evidence>
<dbReference type="EMBL" id="JBFAUK010000015">
    <property type="protein sequence ID" value="MEV5508619.1"/>
    <property type="molecule type" value="Genomic_DNA"/>
</dbReference>
<accession>A0ABV3K281</accession>
<keyword evidence="3" id="KW-1185">Reference proteome</keyword>
<dbReference type="InterPro" id="IPR048640">
    <property type="entry name" value="MgtC-like_C"/>
</dbReference>
<reference evidence="2 3" key="1">
    <citation type="submission" date="2024-06" db="EMBL/GenBank/DDBJ databases">
        <title>The Natural Products Discovery Center: Release of the First 8490 Sequenced Strains for Exploring Actinobacteria Biosynthetic Diversity.</title>
        <authorList>
            <person name="Kalkreuter E."/>
            <person name="Kautsar S.A."/>
            <person name="Yang D."/>
            <person name="Bader C.D."/>
            <person name="Teijaro C.N."/>
            <person name="Fluegel L."/>
            <person name="Davis C.M."/>
            <person name="Simpson J.R."/>
            <person name="Lauterbach L."/>
            <person name="Steele A.D."/>
            <person name="Gui C."/>
            <person name="Meng S."/>
            <person name="Li G."/>
            <person name="Viehrig K."/>
            <person name="Ye F."/>
            <person name="Su P."/>
            <person name="Kiefer A.F."/>
            <person name="Nichols A."/>
            <person name="Cepeda A.J."/>
            <person name="Yan W."/>
            <person name="Fan B."/>
            <person name="Jiang Y."/>
            <person name="Adhikari A."/>
            <person name="Zheng C.-J."/>
            <person name="Schuster L."/>
            <person name="Cowan T.M."/>
            <person name="Smanski M.J."/>
            <person name="Chevrette M.G."/>
            <person name="De Carvalho L.P.S."/>
            <person name="Shen B."/>
        </authorList>
    </citation>
    <scope>NUCLEOTIDE SEQUENCE [LARGE SCALE GENOMIC DNA]</scope>
    <source>
        <strain evidence="2 3">NPDC052347</strain>
    </source>
</reference>
<evidence type="ECO:0000313" key="2">
    <source>
        <dbReference type="EMBL" id="MEV5508619.1"/>
    </source>
</evidence>
<dbReference type="Gene3D" id="3.30.70.260">
    <property type="match status" value="1"/>
</dbReference>
<dbReference type="Proteomes" id="UP001552594">
    <property type="component" value="Unassembled WGS sequence"/>
</dbReference>
<evidence type="ECO:0000313" key="3">
    <source>
        <dbReference type="Proteomes" id="UP001552594"/>
    </source>
</evidence>
<dbReference type="RefSeq" id="WP_153068639.1">
    <property type="nucleotide sequence ID" value="NZ_JBFAUK010000015.1"/>
</dbReference>
<sequence>MCDRRVEGKVRALCVLAFAGTGVRLNSLHTVEPDDNVNVLVQLTLTSDGPATSALERLVAQLAREPRVRDLRWHLHTGSTPVAAPPAGHPEP</sequence>
<dbReference type="Pfam" id="PF21770">
    <property type="entry name" value="MgtC_SapB_C"/>
    <property type="match status" value="1"/>
</dbReference>
<feature type="domain" description="MgtC-like C-terminal" evidence="1">
    <location>
        <begin position="1"/>
        <end position="73"/>
    </location>
</feature>
<proteinExistence type="predicted"/>